<accession>A0ACC1HJ07</accession>
<feature type="non-terminal residue" evidence="1">
    <location>
        <position position="1"/>
    </location>
</feature>
<protein>
    <submittedName>
        <fullName evidence="1">Isoleucine-tRNA ligase</fullName>
        <ecNumber evidence="1">6.1.1.5</ecNumber>
    </submittedName>
</protein>
<keyword evidence="2" id="KW-1185">Reference proteome</keyword>
<gene>
    <name evidence="1" type="primary">ISM1_3</name>
    <name evidence="1" type="ORF">EV182_008178</name>
</gene>
<name>A0ACC1HJ07_9FUNG</name>
<feature type="non-terminal residue" evidence="1">
    <location>
        <position position="178"/>
    </location>
</feature>
<keyword evidence="1" id="KW-0436">Ligase</keyword>
<comment type="caution">
    <text evidence="1">The sequence shown here is derived from an EMBL/GenBank/DDBJ whole genome shotgun (WGS) entry which is preliminary data.</text>
</comment>
<evidence type="ECO:0000313" key="1">
    <source>
        <dbReference type="EMBL" id="KAJ1676447.1"/>
    </source>
</evidence>
<evidence type="ECO:0000313" key="2">
    <source>
        <dbReference type="Proteomes" id="UP001145114"/>
    </source>
</evidence>
<proteinExistence type="predicted"/>
<organism evidence="1 2">
    <name type="scientific">Spiromyces aspiralis</name>
    <dbReference type="NCBI Taxonomy" id="68401"/>
    <lineage>
        <taxon>Eukaryota</taxon>
        <taxon>Fungi</taxon>
        <taxon>Fungi incertae sedis</taxon>
        <taxon>Zoopagomycota</taxon>
        <taxon>Kickxellomycotina</taxon>
        <taxon>Kickxellomycetes</taxon>
        <taxon>Kickxellales</taxon>
        <taxon>Kickxellaceae</taxon>
        <taxon>Spiromyces</taxon>
    </lineage>
</organism>
<dbReference type="EMBL" id="JAMZIH010004092">
    <property type="protein sequence ID" value="KAJ1676447.1"/>
    <property type="molecule type" value="Genomic_DNA"/>
</dbReference>
<dbReference type="EC" id="6.1.1.5" evidence="1"/>
<sequence>PYRTLITHGFSLDEHGRKMSKSLGNVIAPRQITDGGKDKKKEPAYGMDVLRLWVSSMDYSQDMSLGPTIIAHMAENMRKLRNTLRFILGNLSDFNSGSIISYERLAPIDRYLLHELVQFKRRTTEAYDAYAFYQVLREINQFTNMTLSALYFDVVKDTLYADHPSDSRRLAAQTTLYY</sequence>
<dbReference type="Proteomes" id="UP001145114">
    <property type="component" value="Unassembled WGS sequence"/>
</dbReference>
<reference evidence="1" key="1">
    <citation type="submission" date="2022-06" db="EMBL/GenBank/DDBJ databases">
        <title>Phylogenomic reconstructions and comparative analyses of Kickxellomycotina fungi.</title>
        <authorList>
            <person name="Reynolds N.K."/>
            <person name="Stajich J.E."/>
            <person name="Barry K."/>
            <person name="Grigoriev I.V."/>
            <person name="Crous P."/>
            <person name="Smith M.E."/>
        </authorList>
    </citation>
    <scope>NUCLEOTIDE SEQUENCE</scope>
    <source>
        <strain evidence="1">RSA 2271</strain>
    </source>
</reference>